<dbReference type="Pfam" id="PF02154">
    <property type="entry name" value="FliM"/>
    <property type="match status" value="1"/>
</dbReference>
<evidence type="ECO:0000256" key="8">
    <source>
        <dbReference type="ARBA" id="ARBA00023136"/>
    </source>
</evidence>
<evidence type="ECO:0000256" key="6">
    <source>
        <dbReference type="ARBA" id="ARBA00022500"/>
    </source>
</evidence>
<dbReference type="InterPro" id="IPR001543">
    <property type="entry name" value="FliN-like_C"/>
</dbReference>
<dbReference type="PANTHER" id="PTHR30034:SF6">
    <property type="entry name" value="YOP PROTEINS TRANSLOCATION PROTEIN Q"/>
    <property type="match status" value="1"/>
</dbReference>
<evidence type="ECO:0000256" key="3">
    <source>
        <dbReference type="ARBA" id="ARBA00011049"/>
    </source>
</evidence>
<evidence type="ECO:0000259" key="10">
    <source>
        <dbReference type="Pfam" id="PF01052"/>
    </source>
</evidence>
<keyword evidence="5" id="KW-1003">Cell membrane</keyword>
<dbReference type="GO" id="GO:0016787">
    <property type="term" value="F:hydrolase activity"/>
    <property type="evidence" value="ECO:0007669"/>
    <property type="project" value="UniProtKB-KW"/>
</dbReference>
<dbReference type="Proteomes" id="UP000236173">
    <property type="component" value="Unassembled WGS sequence"/>
</dbReference>
<reference evidence="13" key="1">
    <citation type="submission" date="2017-09" db="EMBL/GenBank/DDBJ databases">
        <title>Metaegenomics of thermophilic ammonia-oxidizing enrichment culture.</title>
        <authorList>
            <person name="Kato S."/>
            <person name="Suzuki K."/>
        </authorList>
    </citation>
    <scope>NUCLEOTIDE SEQUENCE [LARGE SCALE GENOMIC DNA]</scope>
</reference>
<evidence type="ECO:0000256" key="1">
    <source>
        <dbReference type="ARBA" id="ARBA00004117"/>
    </source>
</evidence>
<evidence type="ECO:0000256" key="4">
    <source>
        <dbReference type="ARBA" id="ARBA00021898"/>
    </source>
</evidence>
<dbReference type="GO" id="GO:0005886">
    <property type="term" value="C:plasma membrane"/>
    <property type="evidence" value="ECO:0007669"/>
    <property type="project" value="UniProtKB-SubCell"/>
</dbReference>
<feature type="domain" description="Chemotaxis phosphatase CheX-like" evidence="11">
    <location>
        <begin position="61"/>
        <end position="165"/>
    </location>
</feature>
<proteinExistence type="inferred from homology"/>
<keyword evidence="8" id="KW-0472">Membrane</keyword>
<keyword evidence="12" id="KW-0378">Hydrolase</keyword>
<keyword evidence="7" id="KW-0283">Flagellar rotation</keyword>
<comment type="caution">
    <text evidence="12">The sequence shown here is derived from an EMBL/GenBank/DDBJ whole genome shotgun (WGS) entry which is preliminary data.</text>
</comment>
<dbReference type="InterPro" id="IPR028976">
    <property type="entry name" value="CheC-like_sf"/>
</dbReference>
<evidence type="ECO:0000313" key="12">
    <source>
        <dbReference type="EMBL" id="GBC99741.1"/>
    </source>
</evidence>
<organism evidence="12 13">
    <name type="scientific">Candidatus Fervidibacter japonicus</name>
    <dbReference type="NCBI Taxonomy" id="2035412"/>
    <lineage>
        <taxon>Bacteria</taxon>
        <taxon>Candidatus Fervidibacterota</taxon>
        <taxon>Candidatus Fervidibacter</taxon>
    </lineage>
</organism>
<evidence type="ECO:0000313" key="13">
    <source>
        <dbReference type="Proteomes" id="UP000236173"/>
    </source>
</evidence>
<keyword evidence="9" id="KW-0975">Bacterial flagellum</keyword>
<dbReference type="Pfam" id="PF13690">
    <property type="entry name" value="CheX"/>
    <property type="match status" value="1"/>
</dbReference>
<accession>A0A2H5XEY0</accession>
<dbReference type="AlphaFoldDB" id="A0A2H5XEY0"/>
<evidence type="ECO:0000256" key="9">
    <source>
        <dbReference type="ARBA" id="ARBA00023143"/>
    </source>
</evidence>
<evidence type="ECO:0000256" key="5">
    <source>
        <dbReference type="ARBA" id="ARBA00022475"/>
    </source>
</evidence>
<dbReference type="SUPFAM" id="SSF103039">
    <property type="entry name" value="CheC-like"/>
    <property type="match status" value="1"/>
</dbReference>
<protein>
    <recommendedName>
        <fullName evidence="4">Flagellar motor switch protein FliM</fullName>
    </recommendedName>
</protein>
<gene>
    <name evidence="12" type="primary">cheX</name>
    <name evidence="12" type="ORF">HRbin17_02272</name>
</gene>
<dbReference type="SUPFAM" id="SSF101801">
    <property type="entry name" value="Surface presentation of antigens (SPOA)"/>
    <property type="match status" value="1"/>
</dbReference>
<name>A0A2H5XEY0_9BACT</name>
<sequence length="493" mass="54435">MAEFQDKLSSAQDLNDVAVWYAEVAQLFLVAAMETLEGLAELRAARGALRFIRSAYTESDITVAISVDGALNGLVLLGLSYRTAFRLLQHMLGEELDSNLPISDFLQESELARSALQELANTLAGRAAMHLEAAGKVCMISPPQLTMRRGILLSHRDFQRLVIPLETPVGTLRLEIALMPGDTQGNGGCRDFFVAQHIVRPQQFIARYDFANPDRLGRSVYALLQQVHDRFPLTLNQLMTVRGRVGARLSPLRLEKDSCAHFLRREYDWSVAAFFQVVGHGVWVLALSRSIALLLIDRWLGGPGQMGERIATAWTPLEQAVLQAVMATVGDAYAIAWTQVTEQVTLRLTHVLTGDWTAQASTMLNEGSGALLLSHRIHIGEEVGVLQWLLPADTLLGFSERHRRTASRPSATPLARSVVVTLRCGWQSDPIPLRQLAQLKVGDLLPLHHPLVLWHDNRVIGTGKPFRKGNRIVVQVMPTGARSPLTPFGADGR</sequence>
<evidence type="ECO:0000256" key="7">
    <source>
        <dbReference type="ARBA" id="ARBA00022779"/>
    </source>
</evidence>
<dbReference type="PANTHER" id="PTHR30034">
    <property type="entry name" value="FLAGELLAR MOTOR SWITCH PROTEIN FLIM"/>
    <property type="match status" value="1"/>
</dbReference>
<dbReference type="InterPro" id="IPR028051">
    <property type="entry name" value="CheX-like_dom"/>
</dbReference>
<keyword evidence="6" id="KW-0145">Chemotaxis</keyword>
<comment type="similarity">
    <text evidence="3">Belongs to the FliM family.</text>
</comment>
<dbReference type="Pfam" id="PF01052">
    <property type="entry name" value="FliMN_C"/>
    <property type="match status" value="1"/>
</dbReference>
<dbReference type="Gene3D" id="3.40.1550.10">
    <property type="entry name" value="CheC-like"/>
    <property type="match status" value="2"/>
</dbReference>
<dbReference type="InterPro" id="IPR036429">
    <property type="entry name" value="SpoA-like_sf"/>
</dbReference>
<dbReference type="GO" id="GO:0003774">
    <property type="term" value="F:cytoskeletal motor activity"/>
    <property type="evidence" value="ECO:0007669"/>
    <property type="project" value="InterPro"/>
</dbReference>
<dbReference type="CDD" id="cd17906">
    <property type="entry name" value="CheX"/>
    <property type="match status" value="1"/>
</dbReference>
<feature type="domain" description="Flagellar motor switch protein FliN-like C-terminal" evidence="10">
    <location>
        <begin position="418"/>
        <end position="476"/>
    </location>
</feature>
<comment type="subcellular location">
    <subcellularLocation>
        <location evidence="1">Bacterial flagellum basal body</location>
    </subcellularLocation>
    <subcellularLocation>
        <location evidence="2">Cell membrane</location>
        <topology evidence="2">Peripheral membrane protein</topology>
    </subcellularLocation>
</comment>
<evidence type="ECO:0000256" key="2">
    <source>
        <dbReference type="ARBA" id="ARBA00004202"/>
    </source>
</evidence>
<dbReference type="EMBL" id="BEHT01000036">
    <property type="protein sequence ID" value="GBC99741.1"/>
    <property type="molecule type" value="Genomic_DNA"/>
</dbReference>
<dbReference type="GO" id="GO:0009425">
    <property type="term" value="C:bacterial-type flagellum basal body"/>
    <property type="evidence" value="ECO:0007669"/>
    <property type="project" value="UniProtKB-SubCell"/>
</dbReference>
<dbReference type="InterPro" id="IPR001689">
    <property type="entry name" value="Flag_FliM"/>
</dbReference>
<evidence type="ECO:0000259" key="11">
    <source>
        <dbReference type="Pfam" id="PF13690"/>
    </source>
</evidence>
<dbReference type="GO" id="GO:0050918">
    <property type="term" value="P:positive chemotaxis"/>
    <property type="evidence" value="ECO:0007669"/>
    <property type="project" value="TreeGrafter"/>
</dbReference>
<dbReference type="GO" id="GO:0071978">
    <property type="term" value="P:bacterial-type flagellum-dependent swarming motility"/>
    <property type="evidence" value="ECO:0007669"/>
    <property type="project" value="TreeGrafter"/>
</dbReference>